<proteinExistence type="predicted"/>
<dbReference type="GO" id="GO:0042302">
    <property type="term" value="F:structural constituent of cuticle"/>
    <property type="evidence" value="ECO:0007669"/>
    <property type="project" value="UniProtKB-UniRule"/>
</dbReference>
<dbReference type="PROSITE" id="PS00233">
    <property type="entry name" value="CHIT_BIND_RR_1"/>
    <property type="match status" value="1"/>
</dbReference>
<evidence type="ECO:0000256" key="1">
    <source>
        <dbReference type="ARBA" id="ARBA00022460"/>
    </source>
</evidence>
<organism evidence="4 5">
    <name type="scientific">Stomoxys calcitrans</name>
    <name type="common">Stable fly</name>
    <name type="synonym">Conops calcitrans</name>
    <dbReference type="NCBI Taxonomy" id="35570"/>
    <lineage>
        <taxon>Eukaryota</taxon>
        <taxon>Metazoa</taxon>
        <taxon>Ecdysozoa</taxon>
        <taxon>Arthropoda</taxon>
        <taxon>Hexapoda</taxon>
        <taxon>Insecta</taxon>
        <taxon>Pterygota</taxon>
        <taxon>Neoptera</taxon>
        <taxon>Endopterygota</taxon>
        <taxon>Diptera</taxon>
        <taxon>Brachycera</taxon>
        <taxon>Muscomorpha</taxon>
        <taxon>Muscoidea</taxon>
        <taxon>Muscidae</taxon>
        <taxon>Stomoxys</taxon>
    </lineage>
</organism>
<evidence type="ECO:0000313" key="4">
    <source>
        <dbReference type="EnsemblMetazoa" id="SCAU009116-PA"/>
    </source>
</evidence>
<name>A0A1I8PLD4_STOCA</name>
<dbReference type="EnsemblMetazoa" id="SCAU009116-RA">
    <property type="protein sequence ID" value="SCAU009116-PA"/>
    <property type="gene ID" value="SCAU009116"/>
</dbReference>
<evidence type="ECO:0000256" key="2">
    <source>
        <dbReference type="PROSITE-ProRule" id="PRU00497"/>
    </source>
</evidence>
<protein>
    <recommendedName>
        <fullName evidence="6">Larval cuticle protein 9</fullName>
    </recommendedName>
</protein>
<sequence>MKFAIVLVACLLAFAYANEEADVLKEFSEVNAEDFKYVLELSNSIKAQQEGHLEADKENWVVKGEYEFDTKDGKHVKVSYTADDHGYHPTVQQ</sequence>
<dbReference type="PROSITE" id="PS51155">
    <property type="entry name" value="CHIT_BIND_RR_2"/>
    <property type="match status" value="1"/>
</dbReference>
<dbReference type="InterPro" id="IPR000618">
    <property type="entry name" value="Insect_cuticle"/>
</dbReference>
<keyword evidence="3" id="KW-0732">Signal</keyword>
<feature type="signal peptide" evidence="3">
    <location>
        <begin position="1"/>
        <end position="17"/>
    </location>
</feature>
<reference evidence="4" key="1">
    <citation type="submission" date="2020-05" db="UniProtKB">
        <authorList>
            <consortium name="EnsemblMetazoa"/>
        </authorList>
    </citation>
    <scope>IDENTIFICATION</scope>
    <source>
        <strain evidence="4">USDA</strain>
    </source>
</reference>
<dbReference type="VEuPathDB" id="VectorBase:SCAU009116"/>
<evidence type="ECO:0000313" key="5">
    <source>
        <dbReference type="Proteomes" id="UP000095300"/>
    </source>
</evidence>
<gene>
    <name evidence="4" type="primary">106085049</name>
</gene>
<keyword evidence="5" id="KW-1185">Reference proteome</keyword>
<evidence type="ECO:0008006" key="6">
    <source>
        <dbReference type="Google" id="ProtNLM"/>
    </source>
</evidence>
<dbReference type="Proteomes" id="UP000095300">
    <property type="component" value="Unassembled WGS sequence"/>
</dbReference>
<dbReference type="AlphaFoldDB" id="A0A1I8PLD4"/>
<accession>A0A1I8PLD4</accession>
<feature type="chain" id="PRO_5009326856" description="Larval cuticle protein 9" evidence="3">
    <location>
        <begin position="18"/>
        <end position="93"/>
    </location>
</feature>
<dbReference type="InterPro" id="IPR031311">
    <property type="entry name" value="CHIT_BIND_RR_consensus"/>
</dbReference>
<evidence type="ECO:0000256" key="3">
    <source>
        <dbReference type="SAM" id="SignalP"/>
    </source>
</evidence>
<keyword evidence="1 2" id="KW-0193">Cuticle</keyword>
<dbReference type="Pfam" id="PF00379">
    <property type="entry name" value="Chitin_bind_4"/>
    <property type="match status" value="1"/>
</dbReference>